<keyword evidence="4" id="KW-0677">Repeat</keyword>
<gene>
    <name evidence="8" type="ORF">Nepgr_022682</name>
</gene>
<feature type="domain" description="Gnk2-homologous" evidence="7">
    <location>
        <begin position="18"/>
        <end position="122"/>
    </location>
</feature>
<protein>
    <recommendedName>
        <fullName evidence="7">Gnk2-homologous domain-containing protein</fullName>
    </recommendedName>
</protein>
<dbReference type="Gene3D" id="3.30.430.20">
    <property type="entry name" value="Gnk2 domain, C-X8-C-X2-C motif"/>
    <property type="match status" value="2"/>
</dbReference>
<evidence type="ECO:0000313" key="8">
    <source>
        <dbReference type="EMBL" id="GMH20840.1"/>
    </source>
</evidence>
<dbReference type="EMBL" id="BSYO01000022">
    <property type="protein sequence ID" value="GMH20840.1"/>
    <property type="molecule type" value="Genomic_DNA"/>
</dbReference>
<dbReference type="PANTHER" id="PTHR32411:SF55">
    <property type="entry name" value="CYSTEINE-RICH REPEAT SECRETORY PROTEIN 55"/>
    <property type="match status" value="1"/>
</dbReference>
<comment type="caution">
    <text evidence="8">The sequence shown here is derived from an EMBL/GenBank/DDBJ whole genome shotgun (WGS) entry which is preliminary data.</text>
</comment>
<dbReference type="AlphaFoldDB" id="A0AAD3SZZ8"/>
<feature type="chain" id="PRO_5041921800" description="Gnk2-homologous domain-containing protein" evidence="6">
    <location>
        <begin position="19"/>
        <end position="253"/>
    </location>
</feature>
<dbReference type="InterPro" id="IPR050581">
    <property type="entry name" value="CRR_secretory_protein"/>
</dbReference>
<dbReference type="CDD" id="cd23509">
    <property type="entry name" value="Gnk2-like"/>
    <property type="match status" value="2"/>
</dbReference>
<dbReference type="Pfam" id="PF01657">
    <property type="entry name" value="Stress-antifung"/>
    <property type="match status" value="2"/>
</dbReference>
<evidence type="ECO:0000256" key="3">
    <source>
        <dbReference type="ARBA" id="ARBA00022729"/>
    </source>
</evidence>
<dbReference type="PANTHER" id="PTHR32411">
    <property type="entry name" value="CYSTEINE-RICH REPEAT SECRETORY PROTEIN 38-RELATED"/>
    <property type="match status" value="1"/>
</dbReference>
<name>A0AAD3SZZ8_NEPGR</name>
<evidence type="ECO:0000256" key="6">
    <source>
        <dbReference type="SAM" id="SignalP"/>
    </source>
</evidence>
<proteinExistence type="inferred from homology"/>
<accession>A0AAD3SZZ8</accession>
<evidence type="ECO:0000256" key="4">
    <source>
        <dbReference type="ARBA" id="ARBA00022737"/>
    </source>
</evidence>
<evidence type="ECO:0000256" key="1">
    <source>
        <dbReference type="ARBA" id="ARBA00004613"/>
    </source>
</evidence>
<reference evidence="8" key="1">
    <citation type="submission" date="2023-05" db="EMBL/GenBank/DDBJ databases">
        <title>Nepenthes gracilis genome sequencing.</title>
        <authorList>
            <person name="Fukushima K."/>
        </authorList>
    </citation>
    <scope>NUCLEOTIDE SEQUENCE</scope>
    <source>
        <strain evidence="8">SING2019-196</strain>
    </source>
</reference>
<comment type="subcellular location">
    <subcellularLocation>
        <location evidence="1">Secreted</location>
    </subcellularLocation>
</comment>
<feature type="domain" description="Gnk2-homologous" evidence="7">
    <location>
        <begin position="128"/>
        <end position="234"/>
    </location>
</feature>
<dbReference type="Proteomes" id="UP001279734">
    <property type="component" value="Unassembled WGS sequence"/>
</dbReference>
<keyword evidence="9" id="KW-1185">Reference proteome</keyword>
<dbReference type="PROSITE" id="PS51473">
    <property type="entry name" value="GNK2"/>
    <property type="match status" value="2"/>
</dbReference>
<comment type="similarity">
    <text evidence="5">Belongs to the cysteine-rich repeat secretory protein family.</text>
</comment>
<evidence type="ECO:0000259" key="7">
    <source>
        <dbReference type="PROSITE" id="PS51473"/>
    </source>
</evidence>
<keyword evidence="2" id="KW-0964">Secreted</keyword>
<sequence length="253" mass="28298">MAVIYLLLLSLFCRHSLADPLWKYCNQNTKTSGGGDSVSTNIGHLLSQVVEKTERDSFATTSYGQGESRVYGLGQCRGDVNNSDCSSCIENAAKQIRLLCPIQTDARVRYEYCFLRYSKENFFGKLDTSIGLLYANVENVTDPDSFNKALGALFDRIDSKAIKLKNQGFGKGETKLSPFETLYGLVQCTRDLSPLACAQCLAIALENFVGFCSDKKGCQVIYSSCYVRYELYPFFFPLESQMSKTDNLQKLIH</sequence>
<evidence type="ECO:0000256" key="2">
    <source>
        <dbReference type="ARBA" id="ARBA00022525"/>
    </source>
</evidence>
<feature type="signal peptide" evidence="6">
    <location>
        <begin position="1"/>
        <end position="18"/>
    </location>
</feature>
<dbReference type="GO" id="GO:0005576">
    <property type="term" value="C:extracellular region"/>
    <property type="evidence" value="ECO:0007669"/>
    <property type="project" value="UniProtKB-SubCell"/>
</dbReference>
<evidence type="ECO:0000313" key="9">
    <source>
        <dbReference type="Proteomes" id="UP001279734"/>
    </source>
</evidence>
<dbReference type="InterPro" id="IPR038408">
    <property type="entry name" value="GNK2_sf"/>
</dbReference>
<evidence type="ECO:0000256" key="5">
    <source>
        <dbReference type="ARBA" id="ARBA00038515"/>
    </source>
</evidence>
<dbReference type="InterPro" id="IPR002902">
    <property type="entry name" value="GNK2"/>
</dbReference>
<organism evidence="8 9">
    <name type="scientific">Nepenthes gracilis</name>
    <name type="common">Slender pitcher plant</name>
    <dbReference type="NCBI Taxonomy" id="150966"/>
    <lineage>
        <taxon>Eukaryota</taxon>
        <taxon>Viridiplantae</taxon>
        <taxon>Streptophyta</taxon>
        <taxon>Embryophyta</taxon>
        <taxon>Tracheophyta</taxon>
        <taxon>Spermatophyta</taxon>
        <taxon>Magnoliopsida</taxon>
        <taxon>eudicotyledons</taxon>
        <taxon>Gunneridae</taxon>
        <taxon>Pentapetalae</taxon>
        <taxon>Caryophyllales</taxon>
        <taxon>Nepenthaceae</taxon>
        <taxon>Nepenthes</taxon>
    </lineage>
</organism>
<dbReference type="FunFam" id="3.30.430.20:FF:000002">
    <property type="entry name" value="Cysteine-rich receptor-like protein kinase 10"/>
    <property type="match status" value="1"/>
</dbReference>
<keyword evidence="3 6" id="KW-0732">Signal</keyword>